<feature type="region of interest" description="Disordered" evidence="1">
    <location>
        <begin position="137"/>
        <end position="169"/>
    </location>
</feature>
<reference evidence="2" key="1">
    <citation type="submission" date="2023-03" db="EMBL/GenBank/DDBJ databases">
        <authorList>
            <person name="Shen W."/>
            <person name="Cai J."/>
        </authorList>
    </citation>
    <scope>NUCLEOTIDE SEQUENCE</scope>
    <source>
        <strain evidence="2">P86-2</strain>
    </source>
</reference>
<name>A0AAJ2IT61_9LACT</name>
<feature type="compositionally biased region" description="Acidic residues" evidence="1">
    <location>
        <begin position="26"/>
        <end position="37"/>
    </location>
</feature>
<comment type="caution">
    <text evidence="2">The sequence shown here is derived from an EMBL/GenBank/DDBJ whole genome shotgun (WGS) entry which is preliminary data.</text>
</comment>
<sequence length="169" mass="18556">MPKNKKSLLQALKDTLNSFQDIAETEEEQEAVDNIQDDVEKLEEKSGEQVAESENDTETDTQTDDNSDEQTEEVAAETYSVEETKPMLENLALSEESVKEASEFIATLPKETADKLVPLLKKVLDETTATSIQTLLSDTKSKKTTASSKKTGPSLGQRMAAEANKRKGA</sequence>
<feature type="region of interest" description="Disordered" evidence="1">
    <location>
        <begin position="26"/>
        <end position="80"/>
    </location>
</feature>
<feature type="compositionally biased region" description="Basic and acidic residues" evidence="1">
    <location>
        <begin position="38"/>
        <end position="47"/>
    </location>
</feature>
<evidence type="ECO:0000313" key="2">
    <source>
        <dbReference type="EMBL" id="MDT2584183.1"/>
    </source>
</evidence>
<accession>A0AAJ2IT61</accession>
<evidence type="ECO:0000313" key="3">
    <source>
        <dbReference type="Proteomes" id="UP001262817"/>
    </source>
</evidence>
<evidence type="ECO:0000256" key="1">
    <source>
        <dbReference type="SAM" id="MobiDB-lite"/>
    </source>
</evidence>
<feature type="compositionally biased region" description="Acidic residues" evidence="1">
    <location>
        <begin position="51"/>
        <end position="75"/>
    </location>
</feature>
<protein>
    <submittedName>
        <fullName evidence="2">Uncharacterized protein</fullName>
    </submittedName>
</protein>
<dbReference type="Proteomes" id="UP001262817">
    <property type="component" value="Unassembled WGS sequence"/>
</dbReference>
<dbReference type="EMBL" id="JARPXR010000009">
    <property type="protein sequence ID" value="MDT2584183.1"/>
    <property type="molecule type" value="Genomic_DNA"/>
</dbReference>
<proteinExistence type="predicted"/>
<gene>
    <name evidence="2" type="ORF">P7D17_08735</name>
</gene>
<dbReference type="RefSeq" id="WP_213439083.1">
    <property type="nucleotide sequence ID" value="NZ_JAGYXE010000023.1"/>
</dbReference>
<dbReference type="AlphaFoldDB" id="A0AAJ2IT61"/>
<feature type="compositionally biased region" description="Low complexity" evidence="1">
    <location>
        <begin position="137"/>
        <end position="151"/>
    </location>
</feature>
<organism evidence="2 3">
    <name type="scientific">Lactococcus petauri</name>
    <dbReference type="NCBI Taxonomy" id="1940789"/>
    <lineage>
        <taxon>Bacteria</taxon>
        <taxon>Bacillati</taxon>
        <taxon>Bacillota</taxon>
        <taxon>Bacilli</taxon>
        <taxon>Lactobacillales</taxon>
        <taxon>Streptococcaceae</taxon>
        <taxon>Lactococcus</taxon>
    </lineage>
</organism>